<organism evidence="2 3">
    <name type="scientific">Panicum virgatum</name>
    <name type="common">Blackwell switchgrass</name>
    <dbReference type="NCBI Taxonomy" id="38727"/>
    <lineage>
        <taxon>Eukaryota</taxon>
        <taxon>Viridiplantae</taxon>
        <taxon>Streptophyta</taxon>
        <taxon>Embryophyta</taxon>
        <taxon>Tracheophyta</taxon>
        <taxon>Spermatophyta</taxon>
        <taxon>Magnoliopsida</taxon>
        <taxon>Liliopsida</taxon>
        <taxon>Poales</taxon>
        <taxon>Poaceae</taxon>
        <taxon>PACMAD clade</taxon>
        <taxon>Panicoideae</taxon>
        <taxon>Panicodae</taxon>
        <taxon>Paniceae</taxon>
        <taxon>Panicinae</taxon>
        <taxon>Panicum</taxon>
        <taxon>Panicum sect. Hiantes</taxon>
    </lineage>
</organism>
<evidence type="ECO:0000313" key="2">
    <source>
        <dbReference type="EMBL" id="KAG2550531.1"/>
    </source>
</evidence>
<reference evidence="2" key="1">
    <citation type="submission" date="2020-05" db="EMBL/GenBank/DDBJ databases">
        <title>WGS assembly of Panicum virgatum.</title>
        <authorList>
            <person name="Lovell J.T."/>
            <person name="Jenkins J."/>
            <person name="Shu S."/>
            <person name="Juenger T.E."/>
            <person name="Schmutz J."/>
        </authorList>
    </citation>
    <scope>NUCLEOTIDE SEQUENCE</scope>
    <source>
        <strain evidence="2">AP13</strain>
    </source>
</reference>
<evidence type="ECO:0000259" key="1">
    <source>
        <dbReference type="Pfam" id="PF20241"/>
    </source>
</evidence>
<sequence length="343" mass="38397">MATTPGFAGKRRIRSFRKASKEKSEEDKEIVSYRRHWENCYGKYFGSFEDTTVVPPMRYTFGSIPTSVTMEQGLQIFSIKVAQLKEEEGLHWPLHVYGLIAIRDSLDPRRNILFHRARDNCQTITEEDPHLLLTGPSRAVVIIDPVSFEVQVKAKGESESEDKVLVSDVLTTQHAVSHMGHPPPINTSYLWGKRSTLGFSFAVLAQTVEATICVEVLERSWPENVPGKITACTTSLPDMKISLLDYRGERVPINNSGVIMLSRQVVSVELSEKLKVEVEARYGGELVKGYVSLIPKKATISFQRCDMFFCKLGITVGWSLFTESPNSDPAVVKHYAAAATIKV</sequence>
<accession>A0A8T0NKN3</accession>
<dbReference type="OrthoDB" id="656151at2759"/>
<dbReference type="Proteomes" id="UP000823388">
    <property type="component" value="Chromosome 9K"/>
</dbReference>
<evidence type="ECO:0000313" key="3">
    <source>
        <dbReference type="Proteomes" id="UP000823388"/>
    </source>
</evidence>
<proteinExistence type="predicted"/>
<dbReference type="PANTHER" id="PTHR33065">
    <property type="entry name" value="OS07G0486400 PROTEIN"/>
    <property type="match status" value="1"/>
</dbReference>
<dbReference type="Pfam" id="PF20241">
    <property type="entry name" value="DUF6598"/>
    <property type="match status" value="1"/>
</dbReference>
<gene>
    <name evidence="2" type="ORF">PVAP13_9KG333700</name>
</gene>
<dbReference type="EMBL" id="CM029053">
    <property type="protein sequence ID" value="KAG2550531.1"/>
    <property type="molecule type" value="Genomic_DNA"/>
</dbReference>
<keyword evidence="3" id="KW-1185">Reference proteome</keyword>
<feature type="domain" description="DUF6598" evidence="1">
    <location>
        <begin position="74"/>
        <end position="316"/>
    </location>
</feature>
<protein>
    <recommendedName>
        <fullName evidence="1">DUF6598 domain-containing protein</fullName>
    </recommendedName>
</protein>
<comment type="caution">
    <text evidence="2">The sequence shown here is derived from an EMBL/GenBank/DDBJ whole genome shotgun (WGS) entry which is preliminary data.</text>
</comment>
<name>A0A8T0NKN3_PANVG</name>
<dbReference type="AlphaFoldDB" id="A0A8T0NKN3"/>
<dbReference type="InterPro" id="IPR046533">
    <property type="entry name" value="DUF6598"/>
</dbReference>
<dbReference type="PANTHER" id="PTHR33065:SF88">
    <property type="entry name" value="OS11G0104220 PROTEIN"/>
    <property type="match status" value="1"/>
</dbReference>